<protein>
    <submittedName>
        <fullName evidence="1">Uncharacterized protein</fullName>
    </submittedName>
</protein>
<proteinExistence type="predicted"/>
<dbReference type="AlphaFoldDB" id="A0A0L8V2V7"/>
<dbReference type="Proteomes" id="UP000036958">
    <property type="component" value="Unassembled WGS sequence"/>
</dbReference>
<reference evidence="2" key="1">
    <citation type="submission" date="2015-07" db="EMBL/GenBank/DDBJ databases">
        <title>Genome sequencing of Sunxiuqinia dokdonensis strain SK.</title>
        <authorList>
            <person name="Ahn S."/>
            <person name="Kim B.-C."/>
        </authorList>
    </citation>
    <scope>NUCLEOTIDE SEQUENCE [LARGE SCALE GENOMIC DNA]</scope>
    <source>
        <strain evidence="2">SK</strain>
    </source>
</reference>
<evidence type="ECO:0000313" key="1">
    <source>
        <dbReference type="EMBL" id="KOH42835.1"/>
    </source>
</evidence>
<evidence type="ECO:0000313" key="2">
    <source>
        <dbReference type="Proteomes" id="UP000036958"/>
    </source>
</evidence>
<dbReference type="RefSeq" id="WP_053188202.1">
    <property type="nucleotide sequence ID" value="NZ_LGIA01000209.1"/>
</dbReference>
<name>A0A0L8V2V7_9BACT</name>
<dbReference type="STRING" id="1409788.NC99_43440"/>
<keyword evidence="2" id="KW-1185">Reference proteome</keyword>
<comment type="caution">
    <text evidence="1">The sequence shown here is derived from an EMBL/GenBank/DDBJ whole genome shotgun (WGS) entry which is preliminary data.</text>
</comment>
<dbReference type="OrthoDB" id="981624at2"/>
<organism evidence="1 2">
    <name type="scientific">Sunxiuqinia dokdonensis</name>
    <dbReference type="NCBI Taxonomy" id="1409788"/>
    <lineage>
        <taxon>Bacteria</taxon>
        <taxon>Pseudomonadati</taxon>
        <taxon>Bacteroidota</taxon>
        <taxon>Bacteroidia</taxon>
        <taxon>Marinilabiliales</taxon>
        <taxon>Prolixibacteraceae</taxon>
        <taxon>Sunxiuqinia</taxon>
    </lineage>
</organism>
<sequence length="342" mass="39026">MDKCNLCKNNDADKTGSHIVPHFLLKRIENIDGKTDRDYEIGYKIERLKSASHFGRSVQPERLEETFGEITDEDIDKNKHPLVVDNFLCSDCEERLAHIEGIYSQTIETIEKTEYESGISTSNGILFWASVLWRLSVHGESGVKLTAVQNELLRVILDSFLPAKNEKFNEKLIAESDLVKELSYKIIRCHNCVQDEAKWLLFHPDFYDSLCLFIDEFVVAFSLSGQHDEFNTKDCFGINDLILDAPVNIIGGNEVIKPFDRSIFIEFSKKIVDMVKDVYVGGLDEFFDEVHVAAGGKGDKMPAELKQEIMAEITSDEKKNGRKYSQDEIVKSTYEVMKKYAP</sequence>
<dbReference type="EMBL" id="LGIA01000209">
    <property type="protein sequence ID" value="KOH42835.1"/>
    <property type="molecule type" value="Genomic_DNA"/>
</dbReference>
<gene>
    <name evidence="1" type="ORF">NC99_43440</name>
</gene>
<accession>A0A0L8V2V7</accession>